<dbReference type="GO" id="GO:0045296">
    <property type="term" value="F:cadherin binding"/>
    <property type="evidence" value="ECO:0007669"/>
    <property type="project" value="TreeGrafter"/>
</dbReference>
<dbReference type="InterPro" id="IPR015919">
    <property type="entry name" value="Cadherin-like_sf"/>
</dbReference>
<dbReference type="Pfam" id="PF01345">
    <property type="entry name" value="DUF11"/>
    <property type="match status" value="1"/>
</dbReference>
<dbReference type="PROSITE" id="PS50268">
    <property type="entry name" value="CADHERIN_2"/>
    <property type="match status" value="6"/>
</dbReference>
<dbReference type="Pfam" id="PF24346">
    <property type="entry name" value="DUF7507"/>
    <property type="match status" value="1"/>
</dbReference>
<dbReference type="Gene3D" id="4.10.1080.10">
    <property type="entry name" value="TSP type-3 repeat"/>
    <property type="match status" value="2"/>
</dbReference>
<evidence type="ECO:0000313" key="10">
    <source>
        <dbReference type="Proteomes" id="UP000204551"/>
    </source>
</evidence>
<dbReference type="InterPro" id="IPR002126">
    <property type="entry name" value="Cadherin-like_dom"/>
</dbReference>
<dbReference type="GO" id="GO:0034332">
    <property type="term" value="P:adherens junction organization"/>
    <property type="evidence" value="ECO:0007669"/>
    <property type="project" value="TreeGrafter"/>
</dbReference>
<feature type="compositionally biased region" description="Basic and acidic residues" evidence="6">
    <location>
        <begin position="1462"/>
        <end position="1471"/>
    </location>
</feature>
<keyword evidence="4" id="KW-0106">Calcium</keyword>
<keyword evidence="7" id="KW-1133">Transmembrane helix</keyword>
<feature type="compositionally biased region" description="Acidic residues" evidence="6">
    <location>
        <begin position="1434"/>
        <end position="1443"/>
    </location>
</feature>
<feature type="region of interest" description="Disordered" evidence="6">
    <location>
        <begin position="788"/>
        <end position="817"/>
    </location>
</feature>
<dbReference type="EMBL" id="CP022515">
    <property type="protein sequence ID" value="ASO07436.1"/>
    <property type="molecule type" value="Genomic_DNA"/>
</dbReference>
<dbReference type="Proteomes" id="UP000204551">
    <property type="component" value="Chromosome"/>
</dbReference>
<feature type="transmembrane region" description="Helical" evidence="7">
    <location>
        <begin position="29"/>
        <end position="48"/>
    </location>
</feature>
<comment type="subcellular location">
    <subcellularLocation>
        <location evidence="1">Membrane</location>
    </subcellularLocation>
</comment>
<evidence type="ECO:0000256" key="1">
    <source>
        <dbReference type="ARBA" id="ARBA00004370"/>
    </source>
</evidence>
<dbReference type="InterPro" id="IPR039808">
    <property type="entry name" value="Cadherin"/>
</dbReference>
<dbReference type="InterPro" id="IPR003367">
    <property type="entry name" value="Thrombospondin_3-like_rpt"/>
</dbReference>
<feature type="domain" description="Cadherin" evidence="8">
    <location>
        <begin position="1038"/>
        <end position="1132"/>
    </location>
</feature>
<dbReference type="Pfam" id="PF00028">
    <property type="entry name" value="Cadherin"/>
    <property type="match status" value="3"/>
</dbReference>
<feature type="compositionally biased region" description="Acidic residues" evidence="6">
    <location>
        <begin position="1584"/>
        <end position="1601"/>
    </location>
</feature>
<dbReference type="Pfam" id="PF17517">
    <property type="entry name" value="IgGFc_binding"/>
    <property type="match status" value="1"/>
</dbReference>
<keyword evidence="3" id="KW-0677">Repeat</keyword>
<dbReference type="GO" id="GO:0000902">
    <property type="term" value="P:cell morphogenesis"/>
    <property type="evidence" value="ECO:0007669"/>
    <property type="project" value="TreeGrafter"/>
</dbReference>
<keyword evidence="2" id="KW-0732">Signal</keyword>
<evidence type="ECO:0000259" key="8">
    <source>
        <dbReference type="PROSITE" id="PS50268"/>
    </source>
</evidence>
<dbReference type="SUPFAM" id="SSF49313">
    <property type="entry name" value="Cadherin-like"/>
    <property type="match status" value="6"/>
</dbReference>
<protein>
    <submittedName>
        <fullName evidence="9">Alpha-agarase</fullName>
        <ecNumber evidence="9">3.2.1.158</ecNumber>
    </submittedName>
</protein>
<evidence type="ECO:0000256" key="6">
    <source>
        <dbReference type="SAM" id="MobiDB-lite"/>
    </source>
</evidence>
<feature type="domain" description="Cadherin" evidence="8">
    <location>
        <begin position="1334"/>
        <end position="1448"/>
    </location>
</feature>
<dbReference type="InterPro" id="IPR001434">
    <property type="entry name" value="OmcB-like_DUF11"/>
</dbReference>
<dbReference type="CDD" id="cd11304">
    <property type="entry name" value="Cadherin_repeat"/>
    <property type="match status" value="6"/>
</dbReference>
<keyword evidence="9" id="KW-0378">Hydrolase</keyword>
<dbReference type="GO" id="GO:0007043">
    <property type="term" value="P:cell-cell junction assembly"/>
    <property type="evidence" value="ECO:0007669"/>
    <property type="project" value="TreeGrafter"/>
</dbReference>
<proteinExistence type="predicted"/>
<feature type="domain" description="Cadherin" evidence="8">
    <location>
        <begin position="1140"/>
        <end position="1233"/>
    </location>
</feature>
<evidence type="ECO:0000256" key="2">
    <source>
        <dbReference type="ARBA" id="ARBA00022729"/>
    </source>
</evidence>
<name>A0A221V225_9FLAO</name>
<dbReference type="PANTHER" id="PTHR24027:SF438">
    <property type="entry name" value="CADHERIN 23"/>
    <property type="match status" value="1"/>
</dbReference>
<feature type="compositionally biased region" description="Basic and acidic residues" evidence="6">
    <location>
        <begin position="1539"/>
        <end position="1553"/>
    </location>
</feature>
<dbReference type="GO" id="GO:0033953">
    <property type="term" value="F:alpha-agarase activity"/>
    <property type="evidence" value="ECO:0007669"/>
    <property type="project" value="UniProtKB-EC"/>
</dbReference>
<keyword evidence="5 7" id="KW-0472">Membrane</keyword>
<feature type="domain" description="Cadherin" evidence="8">
    <location>
        <begin position="938"/>
        <end position="1031"/>
    </location>
</feature>
<dbReference type="SMART" id="SM00736">
    <property type="entry name" value="CADG"/>
    <property type="match status" value="4"/>
</dbReference>
<evidence type="ECO:0000256" key="3">
    <source>
        <dbReference type="ARBA" id="ARBA00022737"/>
    </source>
</evidence>
<dbReference type="GO" id="GO:0008013">
    <property type="term" value="F:beta-catenin binding"/>
    <property type="evidence" value="ECO:0007669"/>
    <property type="project" value="TreeGrafter"/>
</dbReference>
<dbReference type="NCBIfam" id="TIGR04131">
    <property type="entry name" value="Bac_Flav_CTERM"/>
    <property type="match status" value="1"/>
</dbReference>
<keyword evidence="9" id="KW-0326">Glycosidase</keyword>
<accession>A0A221V225</accession>
<dbReference type="KEGG" id="aalg:AREALGSMS7_04030"/>
<dbReference type="GO" id="GO:0016477">
    <property type="term" value="P:cell migration"/>
    <property type="evidence" value="ECO:0007669"/>
    <property type="project" value="TreeGrafter"/>
</dbReference>
<evidence type="ECO:0000256" key="4">
    <source>
        <dbReference type="ARBA" id="ARBA00022837"/>
    </source>
</evidence>
<evidence type="ECO:0000256" key="5">
    <source>
        <dbReference type="ARBA" id="ARBA00023136"/>
    </source>
</evidence>
<dbReference type="Pfam" id="PF02412">
    <property type="entry name" value="TSP_3"/>
    <property type="match status" value="4"/>
</dbReference>
<dbReference type="InterPro" id="IPR006644">
    <property type="entry name" value="Cadg"/>
</dbReference>
<dbReference type="GO" id="GO:0016339">
    <property type="term" value="P:calcium-dependent cell-cell adhesion via plasma membrane cell adhesion molecules"/>
    <property type="evidence" value="ECO:0007669"/>
    <property type="project" value="TreeGrafter"/>
</dbReference>
<feature type="compositionally biased region" description="Acidic residues" evidence="6">
    <location>
        <begin position="1487"/>
        <end position="1532"/>
    </location>
</feature>
<dbReference type="RefSeq" id="WP_093979704.1">
    <property type="nucleotide sequence ID" value="NZ_CP022515.1"/>
</dbReference>
<sequence length="1704" mass="182100">MFKPTNQPRNTKSVAIDYSKLSERTLYKSILNCFNFLLIYIFCSNFSFAQLSDLHYLPPLKQISSNTVVQYQALYLSTPETSAFNVQVYRGTSTTPLTTLTISNTNPAEYTLPNGDNDITLVSNSNTGIVLSNSGLRFQSTDGQRFYVNYRGRSGSQAVSLTSKGRQALGTAFKWGGIPNQADGGSTNTSTTLGIMATEDNTVIEIFGYDPATEFRLQNDPDGLTSDNIQITLNAGQSYVMEAIVSETNANIDGWLGASITSNKKIVISNGGMLMRSFIGSNGWDGGIDQPIPENVIGKEYVFVRGNGTSYTEFPVLIATQNNTDIYVNGSSTPFATINNGDYVVIPTSYYSTGSAGGNIFVQASKDIYAYQNTAGSSSDATSGMNFISPVNCLMPSSFDNIPDIRDAAGLTLDGGVTLVASANTPNSDIVITHGGGTITAASLIERPVIGSSEWKTFYAPGLTGNVKVNSTGPIAVGFLGASGVVGMAGYFSGFDTVPVVEVDVSGGGCLPGATLEVTSGFSSYTWYRDGEVIPDQTSNTYTPPIAGDYYVVVTKGACTYESAVASIFDCNPEIVLTNVADKTTVLEGDIVKFTIELSYYGYTPVSNLAVNVDIPTGLSLISATPSFGSYNSGVWNIGNILSGENHLLTITVAVDEVFEGADLTLKVDNTQTETDGNSIPDDLTETITVIDNEIRVTKTARAATDGSYGTLGEVIIYDLVVTNIGPNTVTNVNIVDTNADSGSISPTSVASLAPGASVNFVAEHTITSVDLTTGSVTNTAESRAALPNGYVISDDSDNPIDSTNNDNNGDGEPDDPTIVILNNRTPTDIDLSNNSIVENSAIGTIIGNFSAVDPDNGDTDTYDLVTGTGNTDNGSFTIDNSGNLLLAMVPNYELQSTFYIRVRVTDSGDLTYEKQFAIIIVDANDVPTNIELDHTNIVENSPVGTSIGTFTATDEDTGNTFTYSLVAGDGSNDVDNTSFTIDGSDLEVAVVPDYEQKSSYSIYVNVNDGANEYQKAFTITINDINEAPTDIDLSSNSVEENSPVGTSVGTFSATDEDVDNTFTYSLIPGDGSNDADNSSFTINGNDLELNIVPNYELQSSYAIYVQVNDGENNYQKAFTITITDSKETPTDINLSNNVVAENSPEGTAVGTFSTTDEDMANIFTYSLVTGNGTNDADNSSFAINGSDLELAILPDYELQSSYAVYVNVNDGVNDYQKAFAISITDSNEAPTDISLNNNNVVENSPAGTTIGTFTASDEDTANTFTYSLVTGDRSNDIDNSRFVIDGSDLKLAIIPDFEQKSSYAVYVNVNDGENNYQKAFTIKVTDLNDIPTDISLSNSSIMENSPIGTAVGVLTARDQDYGNRHTYNLITGDGINDEDNSSFAINRSDLELAIVPDYEKQSSYAIYVNVNDGVNNYQKAFIITILDENEDMDGDGVSDDNDNCPNTPVGEIVGVNGCSDSQKDRDKDGVNDADDNCPNISNTDQGDIDYDGIGDVCDNDIDGDGIPNEEDAFPYDAFGDLDNDGVLDDVDAFPFDPQESKDTDGDGIGDNRDSDDDGDGYSDEIELSEGTDQYDPSNYPADSDSDGIPDSVDDDDDNDGIPDSSDYFPKSSTPILIPAEAVTPNGDGNNDTWIIPGIDNYPNNHVKIFNRWGHEVYSALGYANDWGGIYRQNSKKLPSGSYMYVIQLGNGTAPLRGWLFINY</sequence>
<dbReference type="GO" id="GO:0007156">
    <property type="term" value="P:homophilic cell adhesion via plasma membrane adhesion molecules"/>
    <property type="evidence" value="ECO:0007669"/>
    <property type="project" value="InterPro"/>
</dbReference>
<dbReference type="GO" id="GO:0016342">
    <property type="term" value="C:catenin complex"/>
    <property type="evidence" value="ECO:0007669"/>
    <property type="project" value="TreeGrafter"/>
</dbReference>
<gene>
    <name evidence="9" type="primary">agaA</name>
    <name evidence="9" type="ORF">AREALGSMS7_04030</name>
</gene>
<dbReference type="GO" id="GO:0005509">
    <property type="term" value="F:calcium ion binding"/>
    <property type="evidence" value="ECO:0007669"/>
    <property type="project" value="InterPro"/>
</dbReference>
<dbReference type="PANTHER" id="PTHR24027">
    <property type="entry name" value="CADHERIN-23"/>
    <property type="match status" value="1"/>
</dbReference>
<dbReference type="InterPro" id="IPR055354">
    <property type="entry name" value="DUF7507"/>
</dbReference>
<reference evidence="9 10" key="1">
    <citation type="submission" date="2017-07" db="EMBL/GenBank/DDBJ databases">
        <title>Genome Sequence of Arenibacter algicola Strain SMS7 Isolated from a culture of the Diatom Skeletonema marinoi.</title>
        <authorList>
            <person name="Topel M."/>
            <person name="Pinder M.I.M."/>
            <person name="Johansson O.N."/>
            <person name="Kourtchenko O."/>
            <person name="Godhe A."/>
            <person name="Clarke A.K."/>
        </authorList>
    </citation>
    <scope>NUCLEOTIDE SEQUENCE [LARGE SCALE GENOMIC DNA]</scope>
    <source>
        <strain evidence="9 10">SMS7</strain>
    </source>
</reference>
<dbReference type="InterPro" id="IPR026341">
    <property type="entry name" value="T9SS_type_B"/>
</dbReference>
<feature type="compositionally biased region" description="Acidic residues" evidence="6">
    <location>
        <begin position="1554"/>
        <end position="1570"/>
    </location>
</feature>
<feature type="domain" description="Cadherin" evidence="8">
    <location>
        <begin position="1241"/>
        <end position="1334"/>
    </location>
</feature>
<organism evidence="9 10">
    <name type="scientific">Arenibacter algicola</name>
    <dbReference type="NCBI Taxonomy" id="616991"/>
    <lineage>
        <taxon>Bacteria</taxon>
        <taxon>Pseudomonadati</taxon>
        <taxon>Bacteroidota</taxon>
        <taxon>Flavobacteriia</taxon>
        <taxon>Flavobacteriales</taxon>
        <taxon>Flavobacteriaceae</taxon>
        <taxon>Arenibacter</taxon>
    </lineage>
</organism>
<dbReference type="GO" id="GO:0044331">
    <property type="term" value="P:cell-cell adhesion mediated by cadherin"/>
    <property type="evidence" value="ECO:0007669"/>
    <property type="project" value="TreeGrafter"/>
</dbReference>
<dbReference type="InterPro" id="IPR035234">
    <property type="entry name" value="IgGFc-bd_N"/>
</dbReference>
<dbReference type="Gene3D" id="2.60.40.60">
    <property type="entry name" value="Cadherins"/>
    <property type="match status" value="6"/>
</dbReference>
<dbReference type="GO" id="GO:0005912">
    <property type="term" value="C:adherens junction"/>
    <property type="evidence" value="ECO:0007669"/>
    <property type="project" value="TreeGrafter"/>
</dbReference>
<dbReference type="Pfam" id="PF13585">
    <property type="entry name" value="CHU_C"/>
    <property type="match status" value="1"/>
</dbReference>
<dbReference type="InterPro" id="IPR028974">
    <property type="entry name" value="TSP_type-3_rpt"/>
</dbReference>
<dbReference type="SUPFAM" id="SSF103647">
    <property type="entry name" value="TSP type-3 repeat"/>
    <property type="match status" value="2"/>
</dbReference>
<dbReference type="EC" id="3.2.1.158" evidence="9"/>
<feature type="domain" description="Cadherin" evidence="8">
    <location>
        <begin position="836"/>
        <end position="930"/>
    </location>
</feature>
<keyword evidence="7" id="KW-0812">Transmembrane</keyword>
<evidence type="ECO:0000256" key="7">
    <source>
        <dbReference type="SAM" id="Phobius"/>
    </source>
</evidence>
<evidence type="ECO:0000313" key="9">
    <source>
        <dbReference type="EMBL" id="ASO07436.1"/>
    </source>
</evidence>
<feature type="region of interest" description="Disordered" evidence="6">
    <location>
        <begin position="1434"/>
        <end position="1614"/>
    </location>
</feature>
<dbReference type="SMART" id="SM00112">
    <property type="entry name" value="CA"/>
    <property type="match status" value="6"/>
</dbReference>